<dbReference type="RefSeq" id="WP_092857953.1">
    <property type="nucleotide sequence ID" value="NZ_FOYU01000003.1"/>
</dbReference>
<protein>
    <recommendedName>
        <fullName evidence="3">Der GTPase-activating protein YihI</fullName>
    </recommendedName>
</protein>
<keyword evidence="1 3" id="KW-0343">GTPase activation</keyword>
<comment type="subunit">
    <text evidence="3">Interacts with Der.</text>
</comment>
<comment type="similarity">
    <text evidence="3">Belongs to the YihI family.</text>
</comment>
<dbReference type="Pfam" id="PF04220">
    <property type="entry name" value="YihI"/>
    <property type="match status" value="1"/>
</dbReference>
<reference evidence="6" key="1">
    <citation type="submission" date="2016-10" db="EMBL/GenBank/DDBJ databases">
        <authorList>
            <person name="Varghese N."/>
            <person name="Submissions S."/>
        </authorList>
    </citation>
    <scope>NUCLEOTIDE SEQUENCE [LARGE SCALE GENOMIC DNA]</scope>
    <source>
        <strain evidence="6">CGMCC 1.7285</strain>
    </source>
</reference>
<feature type="compositionally biased region" description="Polar residues" evidence="4">
    <location>
        <begin position="81"/>
        <end position="93"/>
    </location>
</feature>
<keyword evidence="6" id="KW-1185">Reference proteome</keyword>
<evidence type="ECO:0000256" key="2">
    <source>
        <dbReference type="ARBA" id="ARBA00022517"/>
    </source>
</evidence>
<dbReference type="EMBL" id="FOYU01000003">
    <property type="protein sequence ID" value="SFR55229.1"/>
    <property type="molecule type" value="Genomic_DNA"/>
</dbReference>
<dbReference type="HAMAP" id="MF_01058">
    <property type="entry name" value="GAP_YihI"/>
    <property type="match status" value="1"/>
</dbReference>
<gene>
    <name evidence="3" type="primary">yihI</name>
    <name evidence="5" type="ORF">SAMN04488070_1911</name>
</gene>
<accession>A0A1I6HL89</accession>
<name>A0A1I6HL89_9GAMM</name>
<dbReference type="GO" id="GO:0042254">
    <property type="term" value="P:ribosome biogenesis"/>
    <property type="evidence" value="ECO:0007669"/>
    <property type="project" value="UniProtKB-KW"/>
</dbReference>
<evidence type="ECO:0000313" key="6">
    <source>
        <dbReference type="Proteomes" id="UP000199424"/>
    </source>
</evidence>
<organism evidence="5 6">
    <name type="scientific">Pseudidiomarina maritima</name>
    <dbReference type="NCBI Taxonomy" id="519453"/>
    <lineage>
        <taxon>Bacteria</taxon>
        <taxon>Pseudomonadati</taxon>
        <taxon>Pseudomonadota</taxon>
        <taxon>Gammaproteobacteria</taxon>
        <taxon>Alteromonadales</taxon>
        <taxon>Idiomarinaceae</taxon>
        <taxon>Pseudidiomarina</taxon>
    </lineage>
</organism>
<sequence>MTRVKKTRKTGPLAPAKKVQKDWEQPKAKSAPQKPTHKTKGRKPGSRFNLPSNQTKGQGAGGKQQPQDPRHGSKKPITLVDPNQATPVVQQPSFDRKAALAELAAIENDERLQALLERAEDGETLNASDTKYMEERTERFAQLAEQLGIELDDGEDDDFDDLDFDDDFEDDDDRS</sequence>
<dbReference type="AlphaFoldDB" id="A0A1I6HL89"/>
<feature type="compositionally biased region" description="Basic residues" evidence="4">
    <location>
        <begin position="35"/>
        <end position="45"/>
    </location>
</feature>
<dbReference type="Proteomes" id="UP000199424">
    <property type="component" value="Unassembled WGS sequence"/>
</dbReference>
<evidence type="ECO:0000256" key="3">
    <source>
        <dbReference type="HAMAP-Rule" id="MF_01058"/>
    </source>
</evidence>
<evidence type="ECO:0000256" key="4">
    <source>
        <dbReference type="SAM" id="MobiDB-lite"/>
    </source>
</evidence>
<evidence type="ECO:0000313" key="5">
    <source>
        <dbReference type="EMBL" id="SFR55229.1"/>
    </source>
</evidence>
<dbReference type="GO" id="GO:0005096">
    <property type="term" value="F:GTPase activator activity"/>
    <property type="evidence" value="ECO:0007669"/>
    <property type="project" value="UniProtKB-KW"/>
</dbReference>
<proteinExistence type="inferred from homology"/>
<dbReference type="NCBIfam" id="NF003560">
    <property type="entry name" value="PRK05244.1-1"/>
    <property type="match status" value="1"/>
</dbReference>
<comment type="function">
    <text evidence="3">A GTPase-activating protein (GAP) that modifies Der/EngA GTPase function. May play a role in ribosome biogenesis.</text>
</comment>
<feature type="region of interest" description="Disordered" evidence="4">
    <location>
        <begin position="1"/>
        <end position="93"/>
    </location>
</feature>
<feature type="region of interest" description="Disordered" evidence="4">
    <location>
        <begin position="150"/>
        <end position="175"/>
    </location>
</feature>
<keyword evidence="2 3" id="KW-0690">Ribosome biogenesis</keyword>
<dbReference type="InterPro" id="IPR007336">
    <property type="entry name" value="YihI"/>
</dbReference>
<evidence type="ECO:0000256" key="1">
    <source>
        <dbReference type="ARBA" id="ARBA00022468"/>
    </source>
</evidence>